<dbReference type="EMBL" id="MRZV01002636">
    <property type="protein sequence ID" value="PIK33297.1"/>
    <property type="molecule type" value="Genomic_DNA"/>
</dbReference>
<organism evidence="1 2">
    <name type="scientific">Stichopus japonicus</name>
    <name type="common">Sea cucumber</name>
    <dbReference type="NCBI Taxonomy" id="307972"/>
    <lineage>
        <taxon>Eukaryota</taxon>
        <taxon>Metazoa</taxon>
        <taxon>Echinodermata</taxon>
        <taxon>Eleutherozoa</taxon>
        <taxon>Echinozoa</taxon>
        <taxon>Holothuroidea</taxon>
        <taxon>Aspidochirotacea</taxon>
        <taxon>Aspidochirotida</taxon>
        <taxon>Stichopodidae</taxon>
        <taxon>Apostichopus</taxon>
    </lineage>
</organism>
<dbReference type="OrthoDB" id="10071566at2759"/>
<protein>
    <recommendedName>
        <fullName evidence="3">CABIT domain-containing protein</fullName>
    </recommendedName>
</protein>
<proteinExistence type="predicted"/>
<evidence type="ECO:0000313" key="1">
    <source>
        <dbReference type="EMBL" id="PIK33297.1"/>
    </source>
</evidence>
<gene>
    <name evidence="1" type="ORF">BSL78_29890</name>
</gene>
<dbReference type="AlphaFoldDB" id="A0A2G8JC28"/>
<sequence length="340" mass="38046">MANRPLPSIPSGQLTYENLLDDVVDAESRKIRFKLEEGNTISGKSILGKLLLENSLPLIVNVKEDFMDSGDQLIFGEGECVLLHFLRCTRGIQAIDSHGKSRFVPMQTSGAYELLPQNPLHDDQVYCGTLAVIQSKPLPRFVRILQTEPSTSAGRICINDVLSLTRVEEKDGMPNHLMLVGTCKGKLVKISQQMKSYVYTTMLSEELFTLSEITTLNEFPVRVRQVNSDEAFLLTEIIDETRVIATRMNHPLILSIPVTSQLNVEKFQEPEAQKLFKGLLPVGTYSIIENGNRDVYEVNGSPFEVPKTSPVESTNTKVFGKRRLTGKSCVNLTKLRFRGD</sequence>
<reference evidence="1 2" key="1">
    <citation type="journal article" date="2017" name="PLoS Biol.">
        <title>The sea cucumber genome provides insights into morphological evolution and visceral regeneration.</title>
        <authorList>
            <person name="Zhang X."/>
            <person name="Sun L."/>
            <person name="Yuan J."/>
            <person name="Sun Y."/>
            <person name="Gao Y."/>
            <person name="Zhang L."/>
            <person name="Li S."/>
            <person name="Dai H."/>
            <person name="Hamel J.F."/>
            <person name="Liu C."/>
            <person name="Yu Y."/>
            <person name="Liu S."/>
            <person name="Lin W."/>
            <person name="Guo K."/>
            <person name="Jin S."/>
            <person name="Xu P."/>
            <person name="Storey K.B."/>
            <person name="Huan P."/>
            <person name="Zhang T."/>
            <person name="Zhou Y."/>
            <person name="Zhang J."/>
            <person name="Lin C."/>
            <person name="Li X."/>
            <person name="Xing L."/>
            <person name="Huo D."/>
            <person name="Sun M."/>
            <person name="Wang L."/>
            <person name="Mercier A."/>
            <person name="Li F."/>
            <person name="Yang H."/>
            <person name="Xiang J."/>
        </authorList>
    </citation>
    <scope>NUCLEOTIDE SEQUENCE [LARGE SCALE GENOMIC DNA]</scope>
    <source>
        <strain evidence="1">Shaxun</strain>
        <tissue evidence="1">Muscle</tissue>
    </source>
</reference>
<comment type="caution">
    <text evidence="1">The sequence shown here is derived from an EMBL/GenBank/DDBJ whole genome shotgun (WGS) entry which is preliminary data.</text>
</comment>
<accession>A0A2G8JC28</accession>
<name>A0A2G8JC28_STIJA</name>
<keyword evidence="2" id="KW-1185">Reference proteome</keyword>
<evidence type="ECO:0000313" key="2">
    <source>
        <dbReference type="Proteomes" id="UP000230750"/>
    </source>
</evidence>
<dbReference type="Proteomes" id="UP000230750">
    <property type="component" value="Unassembled WGS sequence"/>
</dbReference>
<evidence type="ECO:0008006" key="3">
    <source>
        <dbReference type="Google" id="ProtNLM"/>
    </source>
</evidence>